<feature type="compositionally biased region" description="Gly residues" evidence="1">
    <location>
        <begin position="1377"/>
        <end position="1388"/>
    </location>
</feature>
<organism evidence="2 3">
    <name type="scientific">Zopfia rhizophila CBS 207.26</name>
    <dbReference type="NCBI Taxonomy" id="1314779"/>
    <lineage>
        <taxon>Eukaryota</taxon>
        <taxon>Fungi</taxon>
        <taxon>Dikarya</taxon>
        <taxon>Ascomycota</taxon>
        <taxon>Pezizomycotina</taxon>
        <taxon>Dothideomycetes</taxon>
        <taxon>Dothideomycetes incertae sedis</taxon>
        <taxon>Zopfiaceae</taxon>
        <taxon>Zopfia</taxon>
    </lineage>
</organism>
<feature type="region of interest" description="Disordered" evidence="1">
    <location>
        <begin position="436"/>
        <end position="488"/>
    </location>
</feature>
<feature type="compositionally biased region" description="Basic and acidic residues" evidence="1">
    <location>
        <begin position="1"/>
        <end position="17"/>
    </location>
</feature>
<gene>
    <name evidence="2" type="ORF">K469DRAFT_753175</name>
</gene>
<evidence type="ECO:0000313" key="3">
    <source>
        <dbReference type="Proteomes" id="UP000800200"/>
    </source>
</evidence>
<dbReference type="Proteomes" id="UP000800200">
    <property type="component" value="Unassembled WGS sequence"/>
</dbReference>
<feature type="region of interest" description="Disordered" evidence="1">
    <location>
        <begin position="750"/>
        <end position="772"/>
    </location>
</feature>
<sequence length="1419" mass="160963">MDPTGTEREVVETEKGHKNSGSGMPKASAKPLPTWNGMPTKVKNQILLEAGREASFVSRLTSKQDYQKGEVAQMAVPFDYWDWRGLDAQEWDTALDRRKKRVCSDRQRVADDKIKDEGYRLEKERWEKFKSQVNDSNWKNVKHIAVAPWMTLIDYEWIGRNLRGLKALDLSHFEAFEISWTDLCQAFKNAGSYSGTLDPDDLKEFTCLGENRGKWRVELAKLRAEHKRAAKRFEKPGEIWCNQSEDAKIELLSARRQVHEFCQRLVKEQEEHSKKKKKKLYIKSKLAELMEKARGGGNILDSLEWLGVQDWTVSRHPKNATNGTAVEIIGECGEKLKTLSIRGLYERDRQRRDGGEWAHEVVCDLLYGIRKYAPKSVKTIELRRSIEFLPYFVRELSKDKNNGIENIGLDIGAWIQVYPLANTIYHRDVGSPRPRFMGDRNMELCDPGNREEVGHEPPKDGDPRKESKEARYRDPKSEDFNSSHVNEDEDCPCDHEAIAALNDDWKVNTLPQMLYRLYHSFNQPRANIKVIPISPEAHWRSTEPIHPFALIQLAEDVPDFRHGEILEKNFNHSENLVEVFRWLNENLNWRPLFDWDWFMRLDKAEPTVNMKNEYLWNRVQLGPLLQGITQHFKWLRYSGIPLHLLIRCRSGLYWGTPDSEEDWQSWLQKDFTANLDDFAGMIDRLSIFYPLWNPLSAERLAEIDKLDPDHRHPIRSGKKIIPGVLAGRGQQMANKSNLSKVSAEEIIYPGNGCPSAPPAGEDADNHSSNNSDLDDADFSVASRAPIIRREPPLHILARRTAYLREAVGWQRFWRHYSFKLTSLKLLRVRWSMIKYADERAPIQTQEDFERYFNFELLVREGIVSPGSKGYKFSVPQVTWREEVGKKRKKDGRVWPAGRFVRRSWVWRKAKIVWEGGKIKVLSNEQWRHRVFTKQDEDETQGNEYEELGKARERAEAAAEREASRKSELQERRAEYKASEKYQEEIRGQQEEREELERDKEAREKIWRKSGFPVLPFDENEDDELDEVAYAEAMANSLTTSAPMGSALLASGSLEDLATGVLGPSGAPDDTGFTGLGVLDTDFEDLEEAIAFEVAAQKKAPVPISESEQLGPPTAPAAPTAGLSTPEASNELVELTAQPSKAEGKRKKEGKDEGKTASEAKKPNSTREEKKKRLFKKAAPPQFKTGVEAQGTQIVVTQTTTTIIQQIDTGVQPTADTTALSAEPSVTERKTRCKAKDKKVNESELAEPTIEDTPAKPAQEAQEGATEPTEPKADKNETKKGEKRKKDEVEEAKDEKSESEDIPKKKKKKKHKDSDEEHEKEPMPADGGDDKPKRGGKAVGGTGRGGRGSRGGRGGKRDGKGEDNDGAGTGDAGEKGAGRGGRGTGSRGGRGGKRKKAVEDEEQIKSPVASRTRSRQKGTK</sequence>
<name>A0A6A6DMW3_9PEZI</name>
<feature type="region of interest" description="Disordered" evidence="1">
    <location>
        <begin position="1"/>
        <end position="37"/>
    </location>
</feature>
<feature type="region of interest" description="Disordered" evidence="1">
    <location>
        <begin position="1206"/>
        <end position="1419"/>
    </location>
</feature>
<feature type="compositionally biased region" description="Gly residues" evidence="1">
    <location>
        <begin position="1336"/>
        <end position="1351"/>
    </location>
</feature>
<feature type="compositionally biased region" description="Basic and acidic residues" evidence="1">
    <location>
        <begin position="1148"/>
        <end position="1170"/>
    </location>
</feature>
<evidence type="ECO:0000256" key="1">
    <source>
        <dbReference type="SAM" id="MobiDB-lite"/>
    </source>
</evidence>
<reference evidence="2" key="1">
    <citation type="journal article" date="2020" name="Stud. Mycol.">
        <title>101 Dothideomycetes genomes: a test case for predicting lifestyles and emergence of pathogens.</title>
        <authorList>
            <person name="Haridas S."/>
            <person name="Albert R."/>
            <person name="Binder M."/>
            <person name="Bloem J."/>
            <person name="Labutti K."/>
            <person name="Salamov A."/>
            <person name="Andreopoulos B."/>
            <person name="Baker S."/>
            <person name="Barry K."/>
            <person name="Bills G."/>
            <person name="Bluhm B."/>
            <person name="Cannon C."/>
            <person name="Castanera R."/>
            <person name="Culley D."/>
            <person name="Daum C."/>
            <person name="Ezra D."/>
            <person name="Gonzalez J."/>
            <person name="Henrissat B."/>
            <person name="Kuo A."/>
            <person name="Liang C."/>
            <person name="Lipzen A."/>
            <person name="Lutzoni F."/>
            <person name="Magnuson J."/>
            <person name="Mondo S."/>
            <person name="Nolan M."/>
            <person name="Ohm R."/>
            <person name="Pangilinan J."/>
            <person name="Park H.-J."/>
            <person name="Ramirez L."/>
            <person name="Alfaro M."/>
            <person name="Sun H."/>
            <person name="Tritt A."/>
            <person name="Yoshinaga Y."/>
            <person name="Zwiers L.-H."/>
            <person name="Turgeon B."/>
            <person name="Goodwin S."/>
            <person name="Spatafora J."/>
            <person name="Crous P."/>
            <person name="Grigoriev I."/>
        </authorList>
    </citation>
    <scope>NUCLEOTIDE SEQUENCE</scope>
    <source>
        <strain evidence="2">CBS 207.26</strain>
    </source>
</reference>
<accession>A0A6A6DMW3</accession>
<feature type="compositionally biased region" description="Basic and acidic residues" evidence="1">
    <location>
        <begin position="1311"/>
        <end position="1332"/>
    </location>
</feature>
<dbReference type="OrthoDB" id="3944206at2759"/>
<evidence type="ECO:0000313" key="2">
    <source>
        <dbReference type="EMBL" id="KAF2180831.1"/>
    </source>
</evidence>
<feature type="region of interest" description="Disordered" evidence="1">
    <location>
        <begin position="1095"/>
        <end position="1186"/>
    </location>
</feature>
<protein>
    <submittedName>
        <fullName evidence="2">Uncharacterized protein</fullName>
    </submittedName>
</protein>
<feature type="region of interest" description="Disordered" evidence="1">
    <location>
        <begin position="932"/>
        <end position="998"/>
    </location>
</feature>
<feature type="compositionally biased region" description="Basic and acidic residues" evidence="1">
    <location>
        <begin position="1268"/>
        <end position="1302"/>
    </location>
</feature>
<dbReference type="EMBL" id="ML994656">
    <property type="protein sequence ID" value="KAF2180831.1"/>
    <property type="molecule type" value="Genomic_DNA"/>
</dbReference>
<feature type="compositionally biased region" description="Acidic residues" evidence="1">
    <location>
        <begin position="935"/>
        <end position="945"/>
    </location>
</feature>
<feature type="compositionally biased region" description="Basic and acidic residues" evidence="1">
    <location>
        <begin position="436"/>
        <end position="481"/>
    </location>
</feature>
<feature type="compositionally biased region" description="Basic and acidic residues" evidence="1">
    <location>
        <begin position="946"/>
        <end position="998"/>
    </location>
</feature>
<keyword evidence="3" id="KW-1185">Reference proteome</keyword>
<proteinExistence type="predicted"/>